<dbReference type="PANTHER" id="PTHR37691">
    <property type="entry name" value="BLR3518 PROTEIN"/>
    <property type="match status" value="1"/>
</dbReference>
<dbReference type="AlphaFoldDB" id="A0A1H1HZP2"/>
<proteinExistence type="predicted"/>
<dbReference type="SUPFAM" id="SSF75169">
    <property type="entry name" value="DsrEFH-like"/>
    <property type="match status" value="1"/>
</dbReference>
<dbReference type="PANTHER" id="PTHR37691:SF1">
    <property type="entry name" value="BLR3518 PROTEIN"/>
    <property type="match status" value="1"/>
</dbReference>
<dbReference type="Pfam" id="PF02635">
    <property type="entry name" value="DsrE"/>
    <property type="match status" value="1"/>
</dbReference>
<accession>A0A1H1HZP2</accession>
<dbReference type="Proteomes" id="UP000181917">
    <property type="component" value="Unassembled WGS sequence"/>
</dbReference>
<gene>
    <name evidence="1" type="ORF">SAMN04489742_4815</name>
</gene>
<dbReference type="KEGG" id="acry:AC20117_22340"/>
<dbReference type="EMBL" id="FNKH01000003">
    <property type="protein sequence ID" value="SDR30578.1"/>
    <property type="molecule type" value="Genomic_DNA"/>
</dbReference>
<evidence type="ECO:0000313" key="1">
    <source>
        <dbReference type="EMBL" id="SDR30578.1"/>
    </source>
</evidence>
<reference evidence="1 2" key="1">
    <citation type="submission" date="2016-10" db="EMBL/GenBank/DDBJ databases">
        <authorList>
            <person name="de Groot N.N."/>
        </authorList>
    </citation>
    <scope>NUCLEOTIDE SEQUENCE [LARGE SCALE GENOMIC DNA]</scope>
    <source>
        <strain evidence="1 2">DSM 20117</strain>
    </source>
</reference>
<name>A0A1H1HZP2_9MICC</name>
<dbReference type="STRING" id="37928.SAMN04489742_4815"/>
<organism evidence="1 2">
    <name type="scientific">Crystallibacter crystallopoietes</name>
    <dbReference type="NCBI Taxonomy" id="37928"/>
    <lineage>
        <taxon>Bacteria</taxon>
        <taxon>Bacillati</taxon>
        <taxon>Actinomycetota</taxon>
        <taxon>Actinomycetes</taxon>
        <taxon>Micrococcales</taxon>
        <taxon>Micrococcaceae</taxon>
        <taxon>Crystallibacter</taxon>
    </lineage>
</organism>
<evidence type="ECO:0000313" key="2">
    <source>
        <dbReference type="Proteomes" id="UP000181917"/>
    </source>
</evidence>
<dbReference type="InterPro" id="IPR003787">
    <property type="entry name" value="Sulphur_relay_DsrE/F-like"/>
</dbReference>
<protein>
    <submittedName>
        <fullName evidence="1">Uncharacterized protein</fullName>
    </submittedName>
</protein>
<keyword evidence="2" id="KW-1185">Reference proteome</keyword>
<dbReference type="RefSeq" id="WP_074703586.1">
    <property type="nucleotide sequence ID" value="NZ_CP018865.1"/>
</dbReference>
<sequence>METTDLILHLAGPGAQPFPDLAAALRVAANARAELPGVRLEVVVQGPVVAQLAGDAHNAAEASALAAEDGVTITACRNSLRSAGIDEASLAAGVAVVPAAVAHLARRQFNGAAYIRI</sequence>
<dbReference type="InterPro" id="IPR027396">
    <property type="entry name" value="DsrEFH-like"/>
</dbReference>
<dbReference type="Gene3D" id="3.40.1260.10">
    <property type="entry name" value="DsrEFH-like"/>
    <property type="match status" value="1"/>
</dbReference>